<keyword evidence="2" id="KW-1185">Reference proteome</keyword>
<proteinExistence type="predicted"/>
<dbReference type="RefSeq" id="WP_093324769.1">
    <property type="nucleotide sequence ID" value="NZ_FOAF01000002.1"/>
</dbReference>
<accession>A0A1H7QES1</accession>
<dbReference type="OrthoDB" id="676759at2"/>
<evidence type="ECO:0000313" key="2">
    <source>
        <dbReference type="Proteomes" id="UP000199421"/>
    </source>
</evidence>
<protein>
    <submittedName>
        <fullName evidence="1">Uncharacterized protein</fullName>
    </submittedName>
</protein>
<reference evidence="2" key="1">
    <citation type="submission" date="2016-10" db="EMBL/GenBank/DDBJ databases">
        <authorList>
            <person name="Varghese N."/>
            <person name="Submissions S."/>
        </authorList>
    </citation>
    <scope>NUCLEOTIDE SEQUENCE [LARGE SCALE GENOMIC DNA]</scope>
    <source>
        <strain evidence="2">DSM 18733</strain>
    </source>
</reference>
<dbReference type="Proteomes" id="UP000199421">
    <property type="component" value="Unassembled WGS sequence"/>
</dbReference>
<dbReference type="AlphaFoldDB" id="A0A1H7QES1"/>
<evidence type="ECO:0000313" key="1">
    <source>
        <dbReference type="EMBL" id="SEL46268.1"/>
    </source>
</evidence>
<dbReference type="EMBL" id="FOAF01000002">
    <property type="protein sequence ID" value="SEL46268.1"/>
    <property type="molecule type" value="Genomic_DNA"/>
</dbReference>
<organism evidence="1 2">
    <name type="scientific">Olivibacter domesticus</name>
    <name type="common">Pseudosphingobacterium domesticum</name>
    <dbReference type="NCBI Taxonomy" id="407022"/>
    <lineage>
        <taxon>Bacteria</taxon>
        <taxon>Pseudomonadati</taxon>
        <taxon>Bacteroidota</taxon>
        <taxon>Sphingobacteriia</taxon>
        <taxon>Sphingobacteriales</taxon>
        <taxon>Sphingobacteriaceae</taxon>
        <taxon>Olivibacter</taxon>
    </lineage>
</organism>
<gene>
    <name evidence="1" type="ORF">SAMN05661044_02561</name>
</gene>
<name>A0A1H7QES1_OLID1</name>
<sequence length="80" mass="9045">MVHTDETSFEINVSITGNSRRLIVSPRETTDGAPYYVCLENQHQIAEVRRESNGTWVQLWGNLDDQSVKVIGQAIEDKTP</sequence>